<dbReference type="GO" id="GO:0005886">
    <property type="term" value="C:plasma membrane"/>
    <property type="evidence" value="ECO:0007669"/>
    <property type="project" value="UniProtKB-SubCell"/>
</dbReference>
<protein>
    <recommendedName>
        <fullName evidence="7">SSD domain-containing protein</fullName>
    </recommendedName>
</protein>
<evidence type="ECO:0000259" key="7">
    <source>
        <dbReference type="PROSITE" id="PS50156"/>
    </source>
</evidence>
<feature type="non-terminal residue" evidence="8">
    <location>
        <position position="439"/>
    </location>
</feature>
<feature type="transmembrane region" description="Helical" evidence="6">
    <location>
        <begin position="12"/>
        <end position="31"/>
    </location>
</feature>
<dbReference type="PROSITE" id="PS50156">
    <property type="entry name" value="SSD"/>
    <property type="match status" value="1"/>
</dbReference>
<evidence type="ECO:0000256" key="2">
    <source>
        <dbReference type="ARBA" id="ARBA00022475"/>
    </source>
</evidence>
<dbReference type="GO" id="GO:0022857">
    <property type="term" value="F:transmembrane transporter activity"/>
    <property type="evidence" value="ECO:0007669"/>
    <property type="project" value="InterPro"/>
</dbReference>
<dbReference type="AlphaFoldDB" id="A0A3B0URV2"/>
<feature type="transmembrane region" description="Helical" evidence="6">
    <location>
        <begin position="240"/>
        <end position="264"/>
    </location>
</feature>
<dbReference type="PRINTS" id="PR00702">
    <property type="entry name" value="ACRIFLAVINRP"/>
</dbReference>
<dbReference type="InterPro" id="IPR001036">
    <property type="entry name" value="Acrflvin-R"/>
</dbReference>
<keyword evidence="2" id="KW-1003">Cell membrane</keyword>
<evidence type="ECO:0000256" key="4">
    <source>
        <dbReference type="ARBA" id="ARBA00022989"/>
    </source>
</evidence>
<name>A0A3B0URV2_9ZZZZ</name>
<dbReference type="Gene3D" id="1.20.1640.10">
    <property type="entry name" value="Multidrug efflux transporter AcrB transmembrane domain"/>
    <property type="match status" value="1"/>
</dbReference>
<organism evidence="8">
    <name type="scientific">hydrothermal vent metagenome</name>
    <dbReference type="NCBI Taxonomy" id="652676"/>
    <lineage>
        <taxon>unclassified sequences</taxon>
        <taxon>metagenomes</taxon>
        <taxon>ecological metagenomes</taxon>
    </lineage>
</organism>
<evidence type="ECO:0000313" key="8">
    <source>
        <dbReference type="EMBL" id="VAW29102.1"/>
    </source>
</evidence>
<dbReference type="EMBL" id="UOES01000516">
    <property type="protein sequence ID" value="VAW29102.1"/>
    <property type="molecule type" value="Genomic_DNA"/>
</dbReference>
<gene>
    <name evidence="8" type="ORF">MNBD_BACTEROID06-1445</name>
</gene>
<keyword evidence="3 6" id="KW-0812">Transmembrane</keyword>
<feature type="transmembrane region" description="Helical" evidence="6">
    <location>
        <begin position="339"/>
        <end position="361"/>
    </location>
</feature>
<dbReference type="PANTHER" id="PTHR33406:SF13">
    <property type="entry name" value="MEMBRANE PROTEIN YDFJ"/>
    <property type="match status" value="1"/>
</dbReference>
<accession>A0A3B0URV2</accession>
<reference evidence="8" key="1">
    <citation type="submission" date="2018-06" db="EMBL/GenBank/DDBJ databases">
        <authorList>
            <person name="Zhirakovskaya E."/>
        </authorList>
    </citation>
    <scope>NUCLEOTIDE SEQUENCE</scope>
</reference>
<feature type="transmembrane region" description="Helical" evidence="6">
    <location>
        <begin position="404"/>
        <end position="424"/>
    </location>
</feature>
<feature type="transmembrane region" description="Helical" evidence="6">
    <location>
        <begin position="270"/>
        <end position="292"/>
    </location>
</feature>
<dbReference type="InterPro" id="IPR004869">
    <property type="entry name" value="MMPL_dom"/>
</dbReference>
<feature type="transmembrane region" description="Helical" evidence="6">
    <location>
        <begin position="313"/>
        <end position="333"/>
    </location>
</feature>
<proteinExistence type="predicted"/>
<keyword evidence="5 6" id="KW-0472">Membrane</keyword>
<dbReference type="SUPFAM" id="SSF82866">
    <property type="entry name" value="Multidrug efflux transporter AcrB transmembrane domain"/>
    <property type="match status" value="1"/>
</dbReference>
<feature type="domain" description="SSD" evidence="7">
    <location>
        <begin position="243"/>
        <end position="367"/>
    </location>
</feature>
<sequence>MKNITAKILKYNKAIMALTVLLTALSVWVLVNKVYIETDLDEYMPHEHPSFTYSDWAEEEFDIRDAIVIAIENKNGVYNPVTLQKVKDLTKALGKMEQIHKSDITSLYTADNIRGSVEGLEIDAFYKRVPKSADKLESLAKAVTTNDMVHGRIVSEDETATLIITKLDDDVFSEDFYNTIIELSNKYEGGGDVLYVAGQPIIEGTMAILMPKDMKTMLPIVMGLIIIVLMVVLKSVKATVLTMVVVLVSSIWSFAIMAAMGIPIYAVTTLIPVLLIAIGVADGIHMFSHLHLYMRSNKAKSKEEKISNMVAEMWKPVVMTSVTTAVGFLSLLTSEVYPIKYFAVFAALGVLFAMFLSLVIIPAGSMMFGLPKVKHQDKNVKKEDAFAKQAGWFALKITKYKTAFIVWTILLVIFFGYGASKVWINSSFLERFPDSNPIV</sequence>
<feature type="transmembrane region" description="Helical" evidence="6">
    <location>
        <begin position="216"/>
        <end position="233"/>
    </location>
</feature>
<dbReference type="Pfam" id="PF03176">
    <property type="entry name" value="MMPL"/>
    <property type="match status" value="1"/>
</dbReference>
<dbReference type="PANTHER" id="PTHR33406">
    <property type="entry name" value="MEMBRANE PROTEIN MJ1562-RELATED"/>
    <property type="match status" value="1"/>
</dbReference>
<dbReference type="InterPro" id="IPR050545">
    <property type="entry name" value="Mycobact_MmpL"/>
</dbReference>
<evidence type="ECO:0000256" key="6">
    <source>
        <dbReference type="SAM" id="Phobius"/>
    </source>
</evidence>
<evidence type="ECO:0000256" key="5">
    <source>
        <dbReference type="ARBA" id="ARBA00023136"/>
    </source>
</evidence>
<dbReference type="InterPro" id="IPR000731">
    <property type="entry name" value="SSD"/>
</dbReference>
<keyword evidence="4 6" id="KW-1133">Transmembrane helix</keyword>
<evidence type="ECO:0000256" key="1">
    <source>
        <dbReference type="ARBA" id="ARBA00004651"/>
    </source>
</evidence>
<comment type="subcellular location">
    <subcellularLocation>
        <location evidence="1">Cell membrane</location>
        <topology evidence="1">Multi-pass membrane protein</topology>
    </subcellularLocation>
</comment>
<evidence type="ECO:0000256" key="3">
    <source>
        <dbReference type="ARBA" id="ARBA00022692"/>
    </source>
</evidence>